<evidence type="ECO:0000256" key="1">
    <source>
        <dbReference type="ARBA" id="ARBA00010923"/>
    </source>
</evidence>
<keyword evidence="2" id="KW-0680">Restriction system</keyword>
<sequence>MFKSEDNYEPLENVVVVKDDCRKPINDGVRGSMKEGELYPYYGATGVVDYINDYITDEELLCIAEDCGNYKAGEDSSYIINGKAWVNNHAHLVKAKECCEIKYLHQYLKITDLMPYVSGTTRLKLTQKKMKEIPVLLPSIELQNKFVSIAEQADKSGFDGLISQFIEMFGQSPLINDMNECFSVIRNGANIKQGQIEGGIPITRIETISEEIVDRAKMGYAGIIDDKYKPYYLQNNDILISHINSLKHIGKCALYSQTGNETIIHGMNLLCLRPKCEIMNPVFAIHMLRSNIIKNEIANITKPAVNQASFSVKDFGRIKAILPNMDEQKKFVRIAEQTDKSGSVLQYRIAC</sequence>
<evidence type="ECO:0000256" key="3">
    <source>
        <dbReference type="ARBA" id="ARBA00023125"/>
    </source>
</evidence>
<comment type="caution">
    <text evidence="5">The sequence shown here is derived from an EMBL/GenBank/DDBJ whole genome shotgun (WGS) entry which is preliminary data.</text>
</comment>
<gene>
    <name evidence="5" type="ORF">PBR_2256</name>
</gene>
<dbReference type="PANTHER" id="PTHR30408">
    <property type="entry name" value="TYPE-1 RESTRICTION ENZYME ECOKI SPECIFICITY PROTEIN"/>
    <property type="match status" value="1"/>
</dbReference>
<evidence type="ECO:0000313" key="5">
    <source>
        <dbReference type="EMBL" id="EFI71460.1"/>
    </source>
</evidence>
<dbReference type="CDD" id="cd17262">
    <property type="entry name" value="RMtype1_S_Aco12261I-TRD2-CR2"/>
    <property type="match status" value="1"/>
</dbReference>
<reference evidence="5 6" key="1">
    <citation type="journal article" date="2010" name="Microb. Ecol.">
        <title>Comparative genome analysis of Prevotella ruminicola and Prevotella bryantii: insights into their environmental niche.</title>
        <authorList>
            <consortium name="North American Consortium for Rumen Bacteria"/>
            <person name="Purushe J."/>
            <person name="Fouts D.E."/>
            <person name="Morrison M."/>
            <person name="White B.A."/>
            <person name="Mackie R.I."/>
            <person name="Coutinho P.M."/>
            <person name="Henrissat B."/>
            <person name="Nelson K.E."/>
        </authorList>
    </citation>
    <scope>NUCLEOTIDE SEQUENCE [LARGE SCALE GENOMIC DNA]</scope>
    <source>
        <strain evidence="5 6">B14</strain>
    </source>
</reference>
<dbReference type="PANTHER" id="PTHR30408:SF12">
    <property type="entry name" value="TYPE I RESTRICTION ENZYME MJAVIII SPECIFICITY SUBUNIT"/>
    <property type="match status" value="1"/>
</dbReference>
<accession>D8DYJ8</accession>
<proteinExistence type="inferred from homology"/>
<dbReference type="AlphaFoldDB" id="D8DYJ8"/>
<dbReference type="InterPro" id="IPR000055">
    <property type="entry name" value="Restrct_endonuc_typeI_TRD"/>
</dbReference>
<organism evidence="5 6">
    <name type="scientific">Segatella baroniae B14</name>
    <dbReference type="NCBI Taxonomy" id="752555"/>
    <lineage>
        <taxon>Bacteria</taxon>
        <taxon>Pseudomonadati</taxon>
        <taxon>Bacteroidota</taxon>
        <taxon>Bacteroidia</taxon>
        <taxon>Bacteroidales</taxon>
        <taxon>Prevotellaceae</taxon>
        <taxon>Segatella</taxon>
    </lineage>
</organism>
<dbReference type="InterPro" id="IPR044946">
    <property type="entry name" value="Restrct_endonuc_typeI_TRD_sf"/>
</dbReference>
<dbReference type="SUPFAM" id="SSF116734">
    <property type="entry name" value="DNA methylase specificity domain"/>
    <property type="match status" value="2"/>
</dbReference>
<dbReference type="GO" id="GO:0009307">
    <property type="term" value="P:DNA restriction-modification system"/>
    <property type="evidence" value="ECO:0007669"/>
    <property type="project" value="UniProtKB-KW"/>
</dbReference>
<dbReference type="InterPro" id="IPR052021">
    <property type="entry name" value="Type-I_RS_S_subunit"/>
</dbReference>
<feature type="domain" description="Type I restriction modification DNA specificity" evidence="4">
    <location>
        <begin position="197"/>
        <end position="340"/>
    </location>
</feature>
<feature type="domain" description="Type I restriction modification DNA specificity" evidence="4">
    <location>
        <begin position="34"/>
        <end position="155"/>
    </location>
</feature>
<dbReference type="EMBL" id="ADWO01000075">
    <property type="protein sequence ID" value="EFI71460.1"/>
    <property type="molecule type" value="Genomic_DNA"/>
</dbReference>
<keyword evidence="3" id="KW-0238">DNA-binding</keyword>
<dbReference type="Gene3D" id="3.90.220.20">
    <property type="entry name" value="DNA methylase specificity domains"/>
    <property type="match status" value="2"/>
</dbReference>
<evidence type="ECO:0000259" key="4">
    <source>
        <dbReference type="Pfam" id="PF01420"/>
    </source>
</evidence>
<dbReference type="Pfam" id="PF01420">
    <property type="entry name" value="Methylase_S"/>
    <property type="match status" value="2"/>
</dbReference>
<protein>
    <submittedName>
        <fullName evidence="5">Restriction modification system DNA specificity domain protein</fullName>
    </submittedName>
</protein>
<evidence type="ECO:0000256" key="2">
    <source>
        <dbReference type="ARBA" id="ARBA00022747"/>
    </source>
</evidence>
<dbReference type="GO" id="GO:0003677">
    <property type="term" value="F:DNA binding"/>
    <property type="evidence" value="ECO:0007669"/>
    <property type="project" value="UniProtKB-KW"/>
</dbReference>
<comment type="similarity">
    <text evidence="1">Belongs to the type-I restriction system S methylase family.</text>
</comment>
<dbReference type="Proteomes" id="UP000004524">
    <property type="component" value="Unassembled WGS sequence"/>
</dbReference>
<keyword evidence="6" id="KW-1185">Reference proteome</keyword>
<evidence type="ECO:0000313" key="6">
    <source>
        <dbReference type="Proteomes" id="UP000004524"/>
    </source>
</evidence>
<name>D8DYJ8_9BACT</name>